<feature type="compositionally biased region" description="Basic and acidic residues" evidence="1">
    <location>
        <begin position="37"/>
        <end position="51"/>
    </location>
</feature>
<organism evidence="2 3">
    <name type="scientific">Dorcoceras hygrometricum</name>
    <dbReference type="NCBI Taxonomy" id="472368"/>
    <lineage>
        <taxon>Eukaryota</taxon>
        <taxon>Viridiplantae</taxon>
        <taxon>Streptophyta</taxon>
        <taxon>Embryophyta</taxon>
        <taxon>Tracheophyta</taxon>
        <taxon>Spermatophyta</taxon>
        <taxon>Magnoliopsida</taxon>
        <taxon>eudicotyledons</taxon>
        <taxon>Gunneridae</taxon>
        <taxon>Pentapetalae</taxon>
        <taxon>asterids</taxon>
        <taxon>lamiids</taxon>
        <taxon>Lamiales</taxon>
        <taxon>Gesneriaceae</taxon>
        <taxon>Didymocarpoideae</taxon>
        <taxon>Trichosporeae</taxon>
        <taxon>Loxocarpinae</taxon>
        <taxon>Dorcoceras</taxon>
    </lineage>
</organism>
<accession>A0A2Z7DGW6</accession>
<dbReference type="EMBL" id="KQ987763">
    <property type="protein sequence ID" value="KZV56853.1"/>
    <property type="molecule type" value="Genomic_DNA"/>
</dbReference>
<gene>
    <name evidence="2" type="ORF">F511_27412</name>
</gene>
<evidence type="ECO:0000256" key="1">
    <source>
        <dbReference type="SAM" id="MobiDB-lite"/>
    </source>
</evidence>
<evidence type="ECO:0000313" key="3">
    <source>
        <dbReference type="Proteomes" id="UP000250235"/>
    </source>
</evidence>
<protein>
    <submittedName>
        <fullName evidence="2">Uncharacterized protein</fullName>
    </submittedName>
</protein>
<proteinExistence type="predicted"/>
<feature type="region of interest" description="Disordered" evidence="1">
    <location>
        <begin position="1"/>
        <end position="71"/>
    </location>
</feature>
<dbReference type="Proteomes" id="UP000250235">
    <property type="component" value="Unassembled WGS sequence"/>
</dbReference>
<feature type="compositionally biased region" description="Gly residues" evidence="1">
    <location>
        <begin position="57"/>
        <end position="71"/>
    </location>
</feature>
<name>A0A2Z7DGW6_9LAMI</name>
<sequence>MADPDPVSRGRSGSSRPESRLLRQPALEGLTNLARTEAPRKTDRNKSDHTAAEMVVTGGGGGFGRGGAAKI</sequence>
<evidence type="ECO:0000313" key="2">
    <source>
        <dbReference type="EMBL" id="KZV56853.1"/>
    </source>
</evidence>
<keyword evidence="3" id="KW-1185">Reference proteome</keyword>
<reference evidence="2 3" key="1">
    <citation type="journal article" date="2015" name="Proc. Natl. Acad. Sci. U.S.A.">
        <title>The resurrection genome of Boea hygrometrica: A blueprint for survival of dehydration.</title>
        <authorList>
            <person name="Xiao L."/>
            <person name="Yang G."/>
            <person name="Zhang L."/>
            <person name="Yang X."/>
            <person name="Zhao S."/>
            <person name="Ji Z."/>
            <person name="Zhou Q."/>
            <person name="Hu M."/>
            <person name="Wang Y."/>
            <person name="Chen M."/>
            <person name="Xu Y."/>
            <person name="Jin H."/>
            <person name="Xiao X."/>
            <person name="Hu G."/>
            <person name="Bao F."/>
            <person name="Hu Y."/>
            <person name="Wan P."/>
            <person name="Li L."/>
            <person name="Deng X."/>
            <person name="Kuang T."/>
            <person name="Xiang C."/>
            <person name="Zhu J.K."/>
            <person name="Oliver M.J."/>
            <person name="He Y."/>
        </authorList>
    </citation>
    <scope>NUCLEOTIDE SEQUENCE [LARGE SCALE GENOMIC DNA]</scope>
    <source>
        <strain evidence="3">cv. XS01</strain>
    </source>
</reference>
<dbReference type="AlphaFoldDB" id="A0A2Z7DGW6"/>